<gene>
    <name evidence="1" type="ORF">FANTH_13313</name>
</gene>
<keyword evidence="2" id="KW-1185">Reference proteome</keyword>
<evidence type="ECO:0000313" key="1">
    <source>
        <dbReference type="EMBL" id="KAF5231646.1"/>
    </source>
</evidence>
<evidence type="ECO:0000313" key="2">
    <source>
        <dbReference type="Proteomes" id="UP000573603"/>
    </source>
</evidence>
<comment type="caution">
    <text evidence="1">The sequence shown here is derived from an EMBL/GenBank/DDBJ whole genome shotgun (WGS) entry which is preliminary data.</text>
</comment>
<organism evidence="1 2">
    <name type="scientific">Fusarium anthophilum</name>
    <dbReference type="NCBI Taxonomy" id="48485"/>
    <lineage>
        <taxon>Eukaryota</taxon>
        <taxon>Fungi</taxon>
        <taxon>Dikarya</taxon>
        <taxon>Ascomycota</taxon>
        <taxon>Pezizomycotina</taxon>
        <taxon>Sordariomycetes</taxon>
        <taxon>Hypocreomycetidae</taxon>
        <taxon>Hypocreales</taxon>
        <taxon>Nectriaceae</taxon>
        <taxon>Fusarium</taxon>
        <taxon>Fusarium fujikuroi species complex</taxon>
    </lineage>
</organism>
<dbReference type="Proteomes" id="UP000573603">
    <property type="component" value="Unassembled WGS sequence"/>
</dbReference>
<protein>
    <submittedName>
        <fullName evidence="1">Uncharacterized protein</fullName>
    </submittedName>
</protein>
<dbReference type="EMBL" id="JABEVY010000475">
    <property type="protein sequence ID" value="KAF5231646.1"/>
    <property type="molecule type" value="Genomic_DNA"/>
</dbReference>
<dbReference type="AlphaFoldDB" id="A0A8H4YP97"/>
<accession>A0A8H4YP97</accession>
<proteinExistence type="predicted"/>
<reference evidence="1 2" key="1">
    <citation type="journal article" date="2020" name="BMC Genomics">
        <title>Correction to: Identification and distribution of gene clusters required for synthesis of sphingolipid metabolism inhibitors in diverse species of the filamentous fungus Fusarium.</title>
        <authorList>
            <person name="Kim H.S."/>
            <person name="Lohmar J.M."/>
            <person name="Busman M."/>
            <person name="Brown D.W."/>
            <person name="Naumann T.A."/>
            <person name="Divon H.H."/>
            <person name="Lysoe E."/>
            <person name="Uhlig S."/>
            <person name="Proctor R.H."/>
        </authorList>
    </citation>
    <scope>NUCLEOTIDE SEQUENCE [LARGE SCALE GENOMIC DNA]</scope>
    <source>
        <strain evidence="1 2">NRRL 25214</strain>
    </source>
</reference>
<sequence>MSFPTKGDILSVPAYTSDAEQNTVEISWSQMFRTRTARYYVVNAQNQSKGNADVLMYIQDRYYKDSNSNEYIGKLPGARQEGNSWVVSITDRFQYGEKNRDGDGRWVALHDKDNKPFQHRFMVVTTLAQHLSAVAKHLAGEIGAGEIAEQVHKLGGGYIGDYLRTF</sequence>
<name>A0A8H4YP97_9HYPO</name>